<dbReference type="AlphaFoldDB" id="A0A8X6SAX3"/>
<gene>
    <name evidence="2" type="ORF">TNCV_4288111</name>
</gene>
<organism evidence="2 3">
    <name type="scientific">Trichonephila clavipes</name>
    <name type="common">Golden silk orbweaver</name>
    <name type="synonym">Nephila clavipes</name>
    <dbReference type="NCBI Taxonomy" id="2585209"/>
    <lineage>
        <taxon>Eukaryota</taxon>
        <taxon>Metazoa</taxon>
        <taxon>Ecdysozoa</taxon>
        <taxon>Arthropoda</taxon>
        <taxon>Chelicerata</taxon>
        <taxon>Arachnida</taxon>
        <taxon>Araneae</taxon>
        <taxon>Araneomorphae</taxon>
        <taxon>Entelegynae</taxon>
        <taxon>Araneoidea</taxon>
        <taxon>Nephilidae</taxon>
        <taxon>Trichonephila</taxon>
    </lineage>
</organism>
<reference evidence="2" key="1">
    <citation type="submission" date="2020-08" db="EMBL/GenBank/DDBJ databases">
        <title>Multicomponent nature underlies the extraordinary mechanical properties of spider dragline silk.</title>
        <authorList>
            <person name="Kono N."/>
            <person name="Nakamura H."/>
            <person name="Mori M."/>
            <person name="Yoshida Y."/>
            <person name="Ohtoshi R."/>
            <person name="Malay A.D."/>
            <person name="Moran D.A.P."/>
            <person name="Tomita M."/>
            <person name="Numata K."/>
            <person name="Arakawa K."/>
        </authorList>
    </citation>
    <scope>NUCLEOTIDE SEQUENCE</scope>
</reference>
<accession>A0A8X6SAX3</accession>
<name>A0A8X6SAX3_TRICX</name>
<comment type="caution">
    <text evidence="2">The sequence shown here is derived from an EMBL/GenBank/DDBJ whole genome shotgun (WGS) entry which is preliminary data.</text>
</comment>
<evidence type="ECO:0000313" key="2">
    <source>
        <dbReference type="EMBL" id="GFY07875.1"/>
    </source>
</evidence>
<evidence type="ECO:0000313" key="3">
    <source>
        <dbReference type="Proteomes" id="UP000887159"/>
    </source>
</evidence>
<dbReference type="EMBL" id="BMAU01021278">
    <property type="protein sequence ID" value="GFY07875.1"/>
    <property type="molecule type" value="Genomic_DNA"/>
</dbReference>
<protein>
    <submittedName>
        <fullName evidence="2">Uncharacterized protein</fullName>
    </submittedName>
</protein>
<keyword evidence="3" id="KW-1185">Reference proteome</keyword>
<evidence type="ECO:0000256" key="1">
    <source>
        <dbReference type="SAM" id="MobiDB-lite"/>
    </source>
</evidence>
<dbReference type="Proteomes" id="UP000887159">
    <property type="component" value="Unassembled WGS sequence"/>
</dbReference>
<proteinExistence type="predicted"/>
<sequence length="80" mass="8793">MLRVGKTRSLPGHSIFGSIGARKTPSWRASTHHGVQQGRQCASHLVNARHGAYLEYTQNIVLQHQGEDPTGKPDTPSLQH</sequence>
<feature type="region of interest" description="Disordered" evidence="1">
    <location>
        <begin position="1"/>
        <end position="26"/>
    </location>
</feature>